<protein>
    <submittedName>
        <fullName evidence="2">Uncharacterized protein</fullName>
    </submittedName>
</protein>
<reference evidence="2" key="1">
    <citation type="submission" date="2020-07" db="EMBL/GenBank/DDBJ databases">
        <title>Genome sequence and genetic diversity analysis of an under-domesticated orphan crop, white fonio (Digitaria exilis).</title>
        <authorList>
            <person name="Bennetzen J.L."/>
            <person name="Chen S."/>
            <person name="Ma X."/>
            <person name="Wang X."/>
            <person name="Yssel A.E.J."/>
            <person name="Chaluvadi S.R."/>
            <person name="Johnson M."/>
            <person name="Gangashetty P."/>
            <person name="Hamidou F."/>
            <person name="Sanogo M.D."/>
            <person name="Zwaenepoel A."/>
            <person name="Wallace J."/>
            <person name="Van De Peer Y."/>
            <person name="Van Deynze A."/>
        </authorList>
    </citation>
    <scope>NUCLEOTIDE SEQUENCE</scope>
    <source>
        <tissue evidence="2">Leaves</tissue>
    </source>
</reference>
<organism evidence="2 3">
    <name type="scientific">Digitaria exilis</name>
    <dbReference type="NCBI Taxonomy" id="1010633"/>
    <lineage>
        <taxon>Eukaryota</taxon>
        <taxon>Viridiplantae</taxon>
        <taxon>Streptophyta</taxon>
        <taxon>Embryophyta</taxon>
        <taxon>Tracheophyta</taxon>
        <taxon>Spermatophyta</taxon>
        <taxon>Magnoliopsida</taxon>
        <taxon>Liliopsida</taxon>
        <taxon>Poales</taxon>
        <taxon>Poaceae</taxon>
        <taxon>PACMAD clade</taxon>
        <taxon>Panicoideae</taxon>
        <taxon>Panicodae</taxon>
        <taxon>Paniceae</taxon>
        <taxon>Anthephorinae</taxon>
        <taxon>Digitaria</taxon>
    </lineage>
</organism>
<feature type="region of interest" description="Disordered" evidence="1">
    <location>
        <begin position="214"/>
        <end position="240"/>
    </location>
</feature>
<feature type="region of interest" description="Disordered" evidence="1">
    <location>
        <begin position="1"/>
        <end position="106"/>
    </location>
</feature>
<gene>
    <name evidence="2" type="ORF">HU200_033866</name>
</gene>
<keyword evidence="3" id="KW-1185">Reference proteome</keyword>
<feature type="compositionally biased region" description="Basic and acidic residues" evidence="1">
    <location>
        <begin position="35"/>
        <end position="51"/>
    </location>
</feature>
<feature type="compositionally biased region" description="Basic and acidic residues" evidence="1">
    <location>
        <begin position="358"/>
        <end position="369"/>
    </location>
</feature>
<proteinExistence type="predicted"/>
<dbReference type="AlphaFoldDB" id="A0A835BKH6"/>
<dbReference type="EMBL" id="JACEFO010001823">
    <property type="protein sequence ID" value="KAF8700975.1"/>
    <property type="molecule type" value="Genomic_DNA"/>
</dbReference>
<name>A0A835BKH6_9POAL</name>
<comment type="caution">
    <text evidence="2">The sequence shown here is derived from an EMBL/GenBank/DDBJ whole genome shotgun (WGS) entry which is preliminary data.</text>
</comment>
<accession>A0A835BKH6</accession>
<feature type="compositionally biased region" description="Basic residues" evidence="1">
    <location>
        <begin position="313"/>
        <end position="324"/>
    </location>
</feature>
<feature type="compositionally biased region" description="Polar residues" evidence="1">
    <location>
        <begin position="214"/>
        <end position="233"/>
    </location>
</feature>
<dbReference type="Proteomes" id="UP000636709">
    <property type="component" value="Unassembled WGS sequence"/>
</dbReference>
<evidence type="ECO:0000313" key="2">
    <source>
        <dbReference type="EMBL" id="KAF8700975.1"/>
    </source>
</evidence>
<evidence type="ECO:0000256" key="1">
    <source>
        <dbReference type="SAM" id="MobiDB-lite"/>
    </source>
</evidence>
<sequence>MDVRSNHPLPAHPGIRRSTPIVGNTDRLALNTSKGGHEERKRLENSLEPRQTRQGSRISGLGGYTRGCASAPPRTPRTREGTKGTKASTNTSLRRIEPPPTEARGLLPAKAHHDNFTTVSVPLEGGETLKRGSTLDVDDHPRAGTPATIKAQPRSSLPYREQRPGLCNPSTPVMMTLLCKMRDSLRHATAHAADKTPARVHPTLRKQKIVKVQPSKQYAVTTNRQVDSTSTMPSAGVGRRDSRLHSARHGQHASAMEHGLDKKIAMCNCKDKEYNVGVLQGDGLTDDISDGDRPPSGLLHIPIMASIILPQHHTSHRAWRRARSTKSGLRAMEGPQQLPDQNSRLRQPPRTEMSLSKSRAEPSGAEKRLTSLNEPSLKPHTARAAGALPFPPLRPPLRFRHRPAMATAAAAATAASTSLRPPSASQRRIAVKCFTLSIPIFPPSRTRIYYSSSQSLPRRWFWGIPERSAGWSALHMERRRRFSSCGLVFDWGPGRCDQLQVPMDAWSPSSSAQEPRYAVIFDHELSTPRQVLKRVLANMAAWTPRYKKHLQQWDEWHTFISSSA</sequence>
<feature type="region of interest" description="Disordered" evidence="1">
    <location>
        <begin position="127"/>
        <end position="168"/>
    </location>
</feature>
<evidence type="ECO:0000313" key="3">
    <source>
        <dbReference type="Proteomes" id="UP000636709"/>
    </source>
</evidence>
<feature type="region of interest" description="Disordered" evidence="1">
    <location>
        <begin position="313"/>
        <end position="392"/>
    </location>
</feature>